<keyword evidence="2" id="KW-1133">Transmembrane helix</keyword>
<dbReference type="InterPro" id="IPR053912">
    <property type="entry name" value="PGAP2IP_TM_1nd"/>
</dbReference>
<feature type="transmembrane region" description="Helical" evidence="2">
    <location>
        <begin position="576"/>
        <end position="595"/>
    </location>
</feature>
<feature type="domain" description="CWH43-like N-terminal" evidence="3">
    <location>
        <begin position="14"/>
        <end position="213"/>
    </location>
</feature>
<feature type="transmembrane region" description="Helical" evidence="2">
    <location>
        <begin position="319"/>
        <end position="339"/>
    </location>
</feature>
<evidence type="ECO:0000259" key="5">
    <source>
        <dbReference type="Pfam" id="PF23022"/>
    </source>
</evidence>
<protein>
    <submittedName>
        <fullName evidence="7">Frag1/DRAM/Sfk1 family-domain-containing protein</fullName>
    </submittedName>
</protein>
<feature type="transmembrane region" description="Helical" evidence="2">
    <location>
        <begin position="615"/>
        <end position="634"/>
    </location>
</feature>
<dbReference type="Gene3D" id="3.60.10.10">
    <property type="entry name" value="Endonuclease/exonuclease/phosphatase"/>
    <property type="match status" value="1"/>
</dbReference>
<dbReference type="Pfam" id="PF23226">
    <property type="entry name" value="Exo_endo_phos_PGAP2IP"/>
    <property type="match status" value="1"/>
</dbReference>
<dbReference type="Pfam" id="PF10277">
    <property type="entry name" value="Frag1"/>
    <property type="match status" value="1"/>
</dbReference>
<feature type="domain" description="PGAP2IP second transmembrane" evidence="4">
    <location>
        <begin position="472"/>
        <end position="657"/>
    </location>
</feature>
<dbReference type="InterPro" id="IPR019402">
    <property type="entry name" value="CWH43_N"/>
</dbReference>
<comment type="caution">
    <text evidence="7">The sequence shown here is derived from an EMBL/GenBank/DDBJ whole genome shotgun (WGS) entry which is preliminary data.</text>
</comment>
<evidence type="ECO:0000256" key="2">
    <source>
        <dbReference type="SAM" id="Phobius"/>
    </source>
</evidence>
<name>A0AAD4LIT9_9AGAM</name>
<evidence type="ECO:0000313" key="8">
    <source>
        <dbReference type="Proteomes" id="UP001201163"/>
    </source>
</evidence>
<sequence length="1005" mass="111233">MSTRRASLYIRGSSLAKFHALLSGAAFFSALVVGCILHYKKIVKNDVAGWPEEWFPSVSATIGDWYPERNIFQLLIAINSGPRFILIAFGYLLNRQMFPLSTLPGFLSVVGVLRTLTCGGWVYITSSDNHDVHDVLMILYIVLNLPWMFGNIRLSRGRARRQRFWLSLLPMIYFFVQHKVYRVPGAYTRYAFFEWSLILFDILYDSVAIIDLGESGLEASTVHQCHLSRDSHLSATQPSDPGVSSVQSIKKSPEAHNRVETRPKVQSFRVIDLFVTYRPLLSFMSDLYFAYQAWTLLTGLPVTLFYFSIWKLALAGPEFSALATLSPLLLGFAPVQSFANSRVGRTALAGTAGVFGLGLWWVESMWIRLGAAIIGVFCTGIRWAVEWQADVGNGYHSVLFVLGFILSSLSKHLNHGNNPAWLIVDVASGRHVLILVLGFFALVELATRPESAFHASLAPTALDYLPSIPPKPWLFSSIALGALICSLHERLSDPSTLLAWSWSGFPTAGPHPHIHAPLTLLVQVLATLLALALSPPSPPTGSCTSSGLQKIPTHPLTFAIGVLSTYLLHTRTGWTGYAGGLVHAAFLTVITPLVLQNAGAAARSRGAGRVFGLAWAVWTVFLFVTTFTVAYAFVPGAWSFRERTDLVLAAQLALLAPSFSWRTLSVASTTALRPVPPLARRYIRASLALIAVAALVGPLRRSAPPTPVPVPAHARARILNAGIWAVHFGIDNAGRDSQRGMRDLFRDMDLDVVGLLETDLHRPVFGSRDLTRVAVEDLGYYVDIGPGPNKHTWGCVLLSKFPILKSHHHLLPSPEGELAPAIEAVIDVYGMNVTVIVAHNGQEETPLDRELQATELARIMSASYPDPLIFLGYVVTSPHAERPAPYDIMVRDGRVHDIDKDDLDRWCEYIFYRGLHRTAYARISRGSITDTELQVGQFAVPRYGKTTAEVAEADRYLRAWKEELPKEHWFPDAYYGDEHSGGVRGHFYHVFNTPLYYKLPPEPAL</sequence>
<dbReference type="GO" id="GO:0006506">
    <property type="term" value="P:GPI anchor biosynthetic process"/>
    <property type="evidence" value="ECO:0007669"/>
    <property type="project" value="TreeGrafter"/>
</dbReference>
<feature type="transmembrane region" description="Helical" evidence="2">
    <location>
        <begin position="682"/>
        <end position="699"/>
    </location>
</feature>
<reference evidence="7" key="1">
    <citation type="submission" date="2022-01" db="EMBL/GenBank/DDBJ databases">
        <title>Comparative genomics reveals a dynamic genome evolution in the ectomycorrhizal milk-cap (Lactarius) mushrooms.</title>
        <authorList>
            <consortium name="DOE Joint Genome Institute"/>
            <person name="Lebreton A."/>
            <person name="Tang N."/>
            <person name="Kuo A."/>
            <person name="LaButti K."/>
            <person name="Drula E."/>
            <person name="Barry K."/>
            <person name="Clum A."/>
            <person name="Lipzen A."/>
            <person name="Mousain D."/>
            <person name="Ng V."/>
            <person name="Wang R."/>
            <person name="Wang X."/>
            <person name="Dai Y."/>
            <person name="Henrissat B."/>
            <person name="Grigoriev I.V."/>
            <person name="Guerin-Laguette A."/>
            <person name="Yu F."/>
            <person name="Martin F.M."/>
        </authorList>
    </citation>
    <scope>NUCLEOTIDE SEQUENCE</scope>
    <source>
        <strain evidence="7">QP</strain>
    </source>
</reference>
<feature type="transmembrane region" description="Helical" evidence="2">
    <location>
        <begin position="71"/>
        <end position="93"/>
    </location>
</feature>
<evidence type="ECO:0000256" key="1">
    <source>
        <dbReference type="SAM" id="MobiDB-lite"/>
    </source>
</evidence>
<dbReference type="GO" id="GO:0031505">
    <property type="term" value="P:fungal-type cell wall organization"/>
    <property type="evidence" value="ECO:0007669"/>
    <property type="project" value="TreeGrafter"/>
</dbReference>
<feature type="transmembrane region" description="Helical" evidence="2">
    <location>
        <begin position="288"/>
        <end position="307"/>
    </location>
</feature>
<feature type="transmembrane region" description="Helical" evidence="2">
    <location>
        <begin position="105"/>
        <end position="123"/>
    </location>
</feature>
<evidence type="ECO:0000259" key="3">
    <source>
        <dbReference type="Pfam" id="PF10277"/>
    </source>
</evidence>
<dbReference type="PANTHER" id="PTHR14859:SF1">
    <property type="entry name" value="PGAP2-INTERACTING PROTEIN"/>
    <property type="match status" value="1"/>
</dbReference>
<dbReference type="GO" id="GO:0005783">
    <property type="term" value="C:endoplasmic reticulum"/>
    <property type="evidence" value="ECO:0007669"/>
    <property type="project" value="TreeGrafter"/>
</dbReference>
<feature type="transmembrane region" description="Helical" evidence="2">
    <location>
        <begin position="369"/>
        <end position="385"/>
    </location>
</feature>
<feature type="compositionally biased region" description="Polar residues" evidence="1">
    <location>
        <begin position="233"/>
        <end position="250"/>
    </location>
</feature>
<dbReference type="PANTHER" id="PTHR14859">
    <property type="entry name" value="CALCOFLUOR WHITE HYPERSENSITIVE PROTEIN PRECURSOR"/>
    <property type="match status" value="1"/>
</dbReference>
<dbReference type="SUPFAM" id="SSF56219">
    <property type="entry name" value="DNase I-like"/>
    <property type="match status" value="1"/>
</dbReference>
<feature type="domain" description="PGAP2IP first transmembrane" evidence="5">
    <location>
        <begin position="292"/>
        <end position="443"/>
    </location>
</feature>
<dbReference type="Pfam" id="PF23022">
    <property type="entry name" value="6TM_1st_PGAP2IP"/>
    <property type="match status" value="1"/>
</dbReference>
<feature type="transmembrane region" description="Helical" evidence="2">
    <location>
        <begin position="345"/>
        <end position="362"/>
    </location>
</feature>
<dbReference type="Proteomes" id="UP001201163">
    <property type="component" value="Unassembled WGS sequence"/>
</dbReference>
<feature type="transmembrane region" description="Helical" evidence="2">
    <location>
        <begin position="20"/>
        <end position="39"/>
    </location>
</feature>
<dbReference type="InterPro" id="IPR036691">
    <property type="entry name" value="Endo/exonu/phosph_ase_sf"/>
</dbReference>
<feature type="transmembrane region" description="Helical" evidence="2">
    <location>
        <begin position="421"/>
        <end position="443"/>
    </location>
</feature>
<dbReference type="InterPro" id="IPR053911">
    <property type="entry name" value="PGAP2IP_TM_2nd"/>
</dbReference>
<dbReference type="EMBL" id="JAKELL010000013">
    <property type="protein sequence ID" value="KAH8994787.1"/>
    <property type="molecule type" value="Genomic_DNA"/>
</dbReference>
<keyword evidence="8" id="KW-1185">Reference proteome</keyword>
<gene>
    <name evidence="7" type="ORF">EDB92DRAFT_1795321</name>
</gene>
<feature type="transmembrane region" description="Helical" evidence="2">
    <location>
        <begin position="391"/>
        <end position="409"/>
    </location>
</feature>
<feature type="domain" description="PGAP2IP C-terminal nuclease-like" evidence="6">
    <location>
        <begin position="717"/>
        <end position="949"/>
    </location>
</feature>
<dbReference type="PROSITE" id="PS51257">
    <property type="entry name" value="PROKAR_LIPOPROTEIN"/>
    <property type="match status" value="1"/>
</dbReference>
<feature type="region of interest" description="Disordered" evidence="1">
    <location>
        <begin position="232"/>
        <end position="258"/>
    </location>
</feature>
<accession>A0AAD4LIT9</accession>
<feature type="transmembrane region" description="Helical" evidence="2">
    <location>
        <begin position="135"/>
        <end position="152"/>
    </location>
</feature>
<evidence type="ECO:0000259" key="6">
    <source>
        <dbReference type="Pfam" id="PF23226"/>
    </source>
</evidence>
<dbReference type="AlphaFoldDB" id="A0AAD4LIT9"/>
<keyword evidence="2" id="KW-0472">Membrane</keyword>
<evidence type="ECO:0000313" key="7">
    <source>
        <dbReference type="EMBL" id="KAH8994787.1"/>
    </source>
</evidence>
<dbReference type="InterPro" id="IPR057315">
    <property type="entry name" value="Exo_endo_phos_PGAP2IP_C"/>
</dbReference>
<organism evidence="7 8">
    <name type="scientific">Lactarius akahatsu</name>
    <dbReference type="NCBI Taxonomy" id="416441"/>
    <lineage>
        <taxon>Eukaryota</taxon>
        <taxon>Fungi</taxon>
        <taxon>Dikarya</taxon>
        <taxon>Basidiomycota</taxon>
        <taxon>Agaricomycotina</taxon>
        <taxon>Agaricomycetes</taxon>
        <taxon>Russulales</taxon>
        <taxon>Russulaceae</taxon>
        <taxon>Lactarius</taxon>
    </lineage>
</organism>
<dbReference type="InterPro" id="IPR051916">
    <property type="entry name" value="GPI-anchor_lipid_remodeler"/>
</dbReference>
<dbReference type="FunFam" id="3.60.10.10:FF:000100">
    <property type="entry name" value="Unplaced genomic scaffold supercont2.12, whole genome shotgun sequence"/>
    <property type="match status" value="1"/>
</dbReference>
<dbReference type="Pfam" id="PF23021">
    <property type="entry name" value="6TM_2nd_PGAP2IP"/>
    <property type="match status" value="1"/>
</dbReference>
<dbReference type="GO" id="GO:0016020">
    <property type="term" value="C:membrane"/>
    <property type="evidence" value="ECO:0007669"/>
    <property type="project" value="GOC"/>
</dbReference>
<keyword evidence="2" id="KW-0812">Transmembrane</keyword>
<evidence type="ECO:0000259" key="4">
    <source>
        <dbReference type="Pfam" id="PF23021"/>
    </source>
</evidence>
<proteinExistence type="predicted"/>